<evidence type="ECO:0000313" key="2">
    <source>
        <dbReference type="EMBL" id="SCZ81240.1"/>
    </source>
</evidence>
<evidence type="ECO:0000256" key="1">
    <source>
        <dbReference type="SAM" id="Phobius"/>
    </source>
</evidence>
<feature type="transmembrane region" description="Helical" evidence="1">
    <location>
        <begin position="268"/>
        <end position="287"/>
    </location>
</feature>
<feature type="transmembrane region" description="Helical" evidence="1">
    <location>
        <begin position="293"/>
        <end position="311"/>
    </location>
</feature>
<accession>A0A1G5S5T2</accession>
<feature type="transmembrane region" description="Helical" evidence="1">
    <location>
        <begin position="34"/>
        <end position="52"/>
    </location>
</feature>
<feature type="transmembrane region" description="Helical" evidence="1">
    <location>
        <begin position="101"/>
        <end position="121"/>
    </location>
</feature>
<gene>
    <name evidence="2" type="ORF">SAMN02910350_02707</name>
</gene>
<protein>
    <submittedName>
        <fullName evidence="2">EpsG family protein</fullName>
    </submittedName>
</protein>
<dbReference type="InterPro" id="IPR049458">
    <property type="entry name" value="EpsG-like"/>
</dbReference>
<dbReference type="Pfam" id="PF14897">
    <property type="entry name" value="EpsG"/>
    <property type="match status" value="1"/>
</dbReference>
<dbReference type="RefSeq" id="WP_090164096.1">
    <property type="nucleotide sequence ID" value="NZ_FMWK01000019.1"/>
</dbReference>
<proteinExistence type="predicted"/>
<feature type="transmembrane region" description="Helical" evidence="1">
    <location>
        <begin position="128"/>
        <end position="145"/>
    </location>
</feature>
<sequence>MHILFTIIELILLIAVLVQQVLEYKFYINARKMFCILSGLIISLFIGMRNTMVGTDMPGYIIGFKIASKTNWGEIWRTQIYNFDQGFIVFLKLLSSISSNTQMLCLGCSIISVAPVAYWIYKKSAIPYLSYVIYFGLPLFIWYYSALRQMIAIGICCMSIMAIQERRIIKFLFYVLIASLFHYTAVIFIAAYPIYWFKVSRNARRLSIMVLPLFIIFRKALFGILKHVLNKGTYDILETDSYTFFIVLCCIYILGCVMTKPMENQNGLLNLLFVACFTQAFGSVHPIASRTTYYFEIVLIILLPSLVINYRNTNTRKIIFVFTMIAFLLSAVFLTGDSGMFRGVDNYFCFEL</sequence>
<keyword evidence="1" id="KW-0812">Transmembrane</keyword>
<feature type="transmembrane region" description="Helical" evidence="1">
    <location>
        <begin position="318"/>
        <end position="336"/>
    </location>
</feature>
<feature type="transmembrane region" description="Helical" evidence="1">
    <location>
        <begin position="6"/>
        <end position="22"/>
    </location>
</feature>
<keyword evidence="1" id="KW-0472">Membrane</keyword>
<feature type="transmembrane region" description="Helical" evidence="1">
    <location>
        <begin position="241"/>
        <end position="259"/>
    </location>
</feature>
<dbReference type="EMBL" id="FMWK01000019">
    <property type="protein sequence ID" value="SCZ81240.1"/>
    <property type="molecule type" value="Genomic_DNA"/>
</dbReference>
<evidence type="ECO:0000313" key="3">
    <source>
        <dbReference type="Proteomes" id="UP000199428"/>
    </source>
</evidence>
<keyword evidence="1" id="KW-1133">Transmembrane helix</keyword>
<reference evidence="2 3" key="1">
    <citation type="submission" date="2016-10" db="EMBL/GenBank/DDBJ databases">
        <authorList>
            <person name="de Groot N.N."/>
        </authorList>
    </citation>
    <scope>NUCLEOTIDE SEQUENCE [LARGE SCALE GENOMIC DNA]</scope>
    <source>
        <strain evidence="2 3">DSM 10317</strain>
    </source>
</reference>
<organism evidence="2 3">
    <name type="scientific">Pseudobutyrivibrio xylanivorans</name>
    <dbReference type="NCBI Taxonomy" id="185007"/>
    <lineage>
        <taxon>Bacteria</taxon>
        <taxon>Bacillati</taxon>
        <taxon>Bacillota</taxon>
        <taxon>Clostridia</taxon>
        <taxon>Lachnospirales</taxon>
        <taxon>Lachnospiraceae</taxon>
        <taxon>Pseudobutyrivibrio</taxon>
    </lineage>
</organism>
<feature type="transmembrane region" description="Helical" evidence="1">
    <location>
        <begin position="171"/>
        <end position="196"/>
    </location>
</feature>
<dbReference type="AlphaFoldDB" id="A0A1G5S5T2"/>
<dbReference type="Proteomes" id="UP000199428">
    <property type="component" value="Unassembled WGS sequence"/>
</dbReference>
<name>A0A1G5S5T2_PSEXY</name>